<evidence type="ECO:0000313" key="1">
    <source>
        <dbReference type="EMBL" id="KAK1118050.1"/>
    </source>
</evidence>
<protein>
    <submittedName>
        <fullName evidence="1">Uncharacterized protein</fullName>
    </submittedName>
</protein>
<organism evidence="1 2">
    <name type="scientific">Melipona bicolor</name>
    <dbReference type="NCBI Taxonomy" id="60889"/>
    <lineage>
        <taxon>Eukaryota</taxon>
        <taxon>Metazoa</taxon>
        <taxon>Ecdysozoa</taxon>
        <taxon>Arthropoda</taxon>
        <taxon>Hexapoda</taxon>
        <taxon>Insecta</taxon>
        <taxon>Pterygota</taxon>
        <taxon>Neoptera</taxon>
        <taxon>Endopterygota</taxon>
        <taxon>Hymenoptera</taxon>
        <taxon>Apocrita</taxon>
        <taxon>Aculeata</taxon>
        <taxon>Apoidea</taxon>
        <taxon>Anthophila</taxon>
        <taxon>Apidae</taxon>
        <taxon>Melipona</taxon>
    </lineage>
</organism>
<dbReference type="Proteomes" id="UP001177670">
    <property type="component" value="Unassembled WGS sequence"/>
</dbReference>
<dbReference type="AlphaFoldDB" id="A0AA40FFG5"/>
<proteinExistence type="predicted"/>
<gene>
    <name evidence="1" type="ORF">K0M31_015497</name>
</gene>
<sequence length="245" mass="28458">MYLMKPWILTRIQTGLPLENLKLEIKTDGVVKTVDALLLIYFNDDGLEIPGAKEQWIEIVNYIINDLKWLLGLPFHRFWSNIVFSTSILDTLVSFLQDAPPFYALENFPNSPEMLDLLETLSHHEKPNYVKDSVQFASLVSNVKDILHQLDEGFIKETAIEDVANGIERLNMDDSTEVDLRPFTIGPRIFREKQKIEIVSESESEDEDTKMTKMEKTVLYKIQKRYVLERNRCDDKCEVGKLQET</sequence>
<keyword evidence="2" id="KW-1185">Reference proteome</keyword>
<evidence type="ECO:0000313" key="2">
    <source>
        <dbReference type="Proteomes" id="UP001177670"/>
    </source>
</evidence>
<dbReference type="EMBL" id="JAHYIQ010000046">
    <property type="protein sequence ID" value="KAK1118050.1"/>
    <property type="molecule type" value="Genomic_DNA"/>
</dbReference>
<comment type="caution">
    <text evidence="1">The sequence shown here is derived from an EMBL/GenBank/DDBJ whole genome shotgun (WGS) entry which is preliminary data.</text>
</comment>
<reference evidence="1" key="1">
    <citation type="submission" date="2021-10" db="EMBL/GenBank/DDBJ databases">
        <title>Melipona bicolor Genome sequencing and assembly.</title>
        <authorList>
            <person name="Araujo N.S."/>
            <person name="Arias M.C."/>
        </authorList>
    </citation>
    <scope>NUCLEOTIDE SEQUENCE</scope>
    <source>
        <strain evidence="1">USP_2M_L1-L4_2017</strain>
        <tissue evidence="1">Whole body</tissue>
    </source>
</reference>
<name>A0AA40FFG5_9HYME</name>
<accession>A0AA40FFG5</accession>